<accession>A0A0S2I133</accession>
<dbReference type="EMBL" id="CP013118">
    <property type="protein sequence ID" value="ALO16004.1"/>
    <property type="molecule type" value="Genomic_DNA"/>
</dbReference>
<dbReference type="InterPro" id="IPR025366">
    <property type="entry name" value="DUF4270"/>
</dbReference>
<sequence length="447" mass="50433">MKFFLRGLFLLSVVFLFFTCKEDDSFLGENFLDSKLSIYYDTVTNFTTKSVPYDINDTVYSGVTLAMIGDYYDEVFGDTKAMTVFSVAPQFNVIDSASNRNADSLMLQLEFRGSYYGFDTTEHTFKLYAVEQPLTQIDTNSLSNVNLSDYYDSNNPIATTTYAVKPDSTAEFLRFQLPASMADDLVQNLDTLISDDSLFIQNFKGFIITAERQGGTGALIHYNLNAEETHMRLHYSDENNDNQVIYFYPTSSEGVVKRFNFFEHDYSTGSISSQMISTDPPQFIQGDSLAYIQAGRGINMEIDIDLAGSEIFAESMNNDDLVINRVRLELNPIKREYEVIDTLMYAPPSSIALFEEVNGEKEHIVDYFLPEQGASAPEYYNDEKNSYGFVFSGMVHEKVTEGSSSFTLFLQPSQTSISANRAVFYGSGAVDSLRPKVIITYSKRTNE</sequence>
<organism evidence="1 2">
    <name type="scientific">Salinivirga cyanobacteriivorans</name>
    <dbReference type="NCBI Taxonomy" id="1307839"/>
    <lineage>
        <taxon>Bacteria</taxon>
        <taxon>Pseudomonadati</taxon>
        <taxon>Bacteroidota</taxon>
        <taxon>Bacteroidia</taxon>
        <taxon>Bacteroidales</taxon>
        <taxon>Salinivirgaceae</taxon>
        <taxon>Salinivirga</taxon>
    </lineage>
</organism>
<dbReference type="AlphaFoldDB" id="A0A0S2I133"/>
<proteinExistence type="predicted"/>
<dbReference type="RefSeq" id="WP_057953415.1">
    <property type="nucleotide sequence ID" value="NZ_CP013118.1"/>
</dbReference>
<dbReference type="Proteomes" id="UP000064893">
    <property type="component" value="Chromosome"/>
</dbReference>
<gene>
    <name evidence="1" type="ORF">L21SP5_02373</name>
</gene>
<dbReference type="STRING" id="1307839.L21SP5_02373"/>
<name>A0A0S2I133_9BACT</name>
<evidence type="ECO:0000313" key="2">
    <source>
        <dbReference type="Proteomes" id="UP000064893"/>
    </source>
</evidence>
<protein>
    <recommendedName>
        <fullName evidence="3">DUF4270 domain-containing protein</fullName>
    </recommendedName>
</protein>
<dbReference type="KEGG" id="blq:L21SP5_02373"/>
<evidence type="ECO:0000313" key="1">
    <source>
        <dbReference type="EMBL" id="ALO16004.1"/>
    </source>
</evidence>
<evidence type="ECO:0008006" key="3">
    <source>
        <dbReference type="Google" id="ProtNLM"/>
    </source>
</evidence>
<dbReference type="Pfam" id="PF14092">
    <property type="entry name" value="DUF4270"/>
    <property type="match status" value="1"/>
</dbReference>
<dbReference type="OrthoDB" id="1110209at2"/>
<keyword evidence="2" id="KW-1185">Reference proteome</keyword>
<reference evidence="1 2" key="1">
    <citation type="submission" date="2015-11" db="EMBL/GenBank/DDBJ databases">
        <title>Description and complete genome sequence of a novel strain predominating in hypersaline microbial mats and representing a new family of the Bacteriodetes phylum.</title>
        <authorList>
            <person name="Spring S."/>
            <person name="Bunk B."/>
            <person name="Sproer C."/>
            <person name="Klenk H.-P."/>
        </authorList>
    </citation>
    <scope>NUCLEOTIDE SEQUENCE [LARGE SCALE GENOMIC DNA]</scope>
    <source>
        <strain evidence="1 2">L21-Spi-D4</strain>
    </source>
</reference>